<evidence type="ECO:0000256" key="1">
    <source>
        <dbReference type="ARBA" id="ARBA00008857"/>
    </source>
</evidence>
<dbReference type="InterPro" id="IPR038488">
    <property type="entry name" value="Integrase_DNA-bd_sf"/>
</dbReference>
<keyword evidence="2" id="KW-0229">DNA integration</keyword>
<name>A0A5I4QMF5_SALET</name>
<protein>
    <submittedName>
        <fullName evidence="6">DUF4102 domain-containing protein</fullName>
    </submittedName>
</protein>
<dbReference type="EMBL" id="AAHWHN010000018">
    <property type="protein sequence ID" value="ECB0428605.1"/>
    <property type="molecule type" value="Genomic_DNA"/>
</dbReference>
<dbReference type="GO" id="GO:0015074">
    <property type="term" value="P:DNA integration"/>
    <property type="evidence" value="ECO:0007669"/>
    <property type="project" value="UniProtKB-KW"/>
</dbReference>
<keyword evidence="3" id="KW-0238">DNA-binding</keyword>
<dbReference type="PANTHER" id="PTHR30629:SF9">
    <property type="entry name" value="PROTEIN INTB-RELATED"/>
    <property type="match status" value="1"/>
</dbReference>
<dbReference type="PANTHER" id="PTHR30629">
    <property type="entry name" value="PROPHAGE INTEGRASE"/>
    <property type="match status" value="1"/>
</dbReference>
<dbReference type="CDD" id="cd00801">
    <property type="entry name" value="INT_P4_C"/>
    <property type="match status" value="1"/>
</dbReference>
<dbReference type="Gene3D" id="1.10.150.130">
    <property type="match status" value="1"/>
</dbReference>
<dbReference type="InterPro" id="IPR010998">
    <property type="entry name" value="Integrase_recombinase_N"/>
</dbReference>
<accession>A0A5I4QMF5</accession>
<dbReference type="InterPro" id="IPR011010">
    <property type="entry name" value="DNA_brk_join_enz"/>
</dbReference>
<dbReference type="InterPro" id="IPR013762">
    <property type="entry name" value="Integrase-like_cat_sf"/>
</dbReference>
<proteinExistence type="inferred from homology"/>
<dbReference type="PROSITE" id="PS51898">
    <property type="entry name" value="TYR_RECOMBINASE"/>
    <property type="match status" value="1"/>
</dbReference>
<evidence type="ECO:0000259" key="5">
    <source>
        <dbReference type="PROSITE" id="PS51898"/>
    </source>
</evidence>
<sequence>MPLNDHIIQNAISQEKPYRLADSLGLYLVISNSGSRLWYFRFRFNGKQNRIAFGPYPQISVAEARRKRDTARRLLASGISPSEHRKSEKAASDKNRTFQHIALAWHSSCLNRWSEGHAHKILVCLQRYVFPYVGEKNIAKIETFHLAELIKAVDNKGVHDVAGRVRQYLTKIMRHAVQQGLIHYNPAFDLEDIITPVVVRHYPALPLSRLTELLTAISEYKGHELTRLALELSLHVFLRASELRLARWDEFNMKIHIWAIPAKRKAIDGIRFSNRGSKMKEEHLVPLSDQAMKILERIKKISGKSEFVFHSIRNVNKPMSENTINKALRVIGYCTKNDVCAHGFRTMACSALNESGKWSKDAIERQMSHKDRNTVRAAYLHKAEYLEERFEMMQWWSDYLSTSREKYVAPYIFARWPGIG</sequence>
<evidence type="ECO:0000256" key="4">
    <source>
        <dbReference type="ARBA" id="ARBA00023172"/>
    </source>
</evidence>
<feature type="domain" description="Tyr recombinase" evidence="5">
    <location>
        <begin position="200"/>
        <end position="394"/>
    </location>
</feature>
<keyword evidence="4" id="KW-0233">DNA recombination</keyword>
<organism evidence="6">
    <name type="scientific">Salmonella enterica subsp. enterica serovar Agbeni</name>
    <dbReference type="NCBI Taxonomy" id="1967642"/>
    <lineage>
        <taxon>Bacteria</taxon>
        <taxon>Pseudomonadati</taxon>
        <taxon>Pseudomonadota</taxon>
        <taxon>Gammaproteobacteria</taxon>
        <taxon>Enterobacterales</taxon>
        <taxon>Enterobacteriaceae</taxon>
        <taxon>Salmonella</taxon>
    </lineage>
</organism>
<dbReference type="Pfam" id="PF22022">
    <property type="entry name" value="Phage_int_M"/>
    <property type="match status" value="1"/>
</dbReference>
<dbReference type="InterPro" id="IPR002104">
    <property type="entry name" value="Integrase_catalytic"/>
</dbReference>
<dbReference type="GO" id="GO:0003677">
    <property type="term" value="F:DNA binding"/>
    <property type="evidence" value="ECO:0007669"/>
    <property type="project" value="UniProtKB-KW"/>
</dbReference>
<dbReference type="InterPro" id="IPR050808">
    <property type="entry name" value="Phage_Integrase"/>
</dbReference>
<dbReference type="InterPro" id="IPR053876">
    <property type="entry name" value="Phage_int_M"/>
</dbReference>
<evidence type="ECO:0000256" key="3">
    <source>
        <dbReference type="ARBA" id="ARBA00023125"/>
    </source>
</evidence>
<dbReference type="AlphaFoldDB" id="A0A5I4QMF5"/>
<dbReference type="SUPFAM" id="SSF56349">
    <property type="entry name" value="DNA breaking-rejoining enzymes"/>
    <property type="match status" value="1"/>
</dbReference>
<dbReference type="Pfam" id="PF00589">
    <property type="entry name" value="Phage_integrase"/>
    <property type="match status" value="1"/>
</dbReference>
<dbReference type="Gene3D" id="3.30.160.390">
    <property type="entry name" value="Integrase, DNA-binding domain"/>
    <property type="match status" value="1"/>
</dbReference>
<dbReference type="GO" id="GO:0006310">
    <property type="term" value="P:DNA recombination"/>
    <property type="evidence" value="ECO:0007669"/>
    <property type="project" value="UniProtKB-KW"/>
</dbReference>
<gene>
    <name evidence="6" type="ORF">EUV16_18195</name>
</gene>
<reference evidence="6" key="1">
    <citation type="submission" date="2019-01" db="EMBL/GenBank/DDBJ databases">
        <authorList>
            <person name="Ashton P.M."/>
            <person name="Dallman T."/>
            <person name="Nair S."/>
            <person name="De Pinna E."/>
            <person name="Peters T."/>
            <person name="Grant K."/>
        </authorList>
    </citation>
    <scope>NUCLEOTIDE SEQUENCE</scope>
    <source>
        <strain evidence="6">559803</strain>
    </source>
</reference>
<comment type="similarity">
    <text evidence="1">Belongs to the 'phage' integrase family.</text>
</comment>
<evidence type="ECO:0000313" key="6">
    <source>
        <dbReference type="EMBL" id="ECB0428605.1"/>
    </source>
</evidence>
<dbReference type="Gene3D" id="1.10.443.10">
    <property type="entry name" value="Intergrase catalytic core"/>
    <property type="match status" value="1"/>
</dbReference>
<comment type="caution">
    <text evidence="6">The sequence shown here is derived from an EMBL/GenBank/DDBJ whole genome shotgun (WGS) entry which is preliminary data.</text>
</comment>
<dbReference type="InterPro" id="IPR025166">
    <property type="entry name" value="Integrase_DNA_bind_dom"/>
</dbReference>
<dbReference type="Pfam" id="PF13356">
    <property type="entry name" value="Arm-DNA-bind_3"/>
    <property type="match status" value="1"/>
</dbReference>
<evidence type="ECO:0000256" key="2">
    <source>
        <dbReference type="ARBA" id="ARBA00022908"/>
    </source>
</evidence>
<dbReference type="RefSeq" id="WP_079945106.1">
    <property type="nucleotide sequence ID" value="NZ_MZBE01000017.1"/>
</dbReference>